<keyword evidence="1" id="KW-0812">Transmembrane</keyword>
<dbReference type="AlphaFoldDB" id="A0AAV3R5X1"/>
<reference evidence="2 3" key="1">
    <citation type="submission" date="2024-01" db="EMBL/GenBank/DDBJ databases">
        <title>The complete chloroplast genome sequence of Lithospermum erythrorhizon: insights into the phylogenetic relationship among Boraginaceae species and the maternal lineages of purple gromwells.</title>
        <authorList>
            <person name="Okada T."/>
            <person name="Watanabe K."/>
        </authorList>
    </citation>
    <scope>NUCLEOTIDE SEQUENCE [LARGE SCALE GENOMIC DNA]</scope>
</reference>
<evidence type="ECO:0000313" key="3">
    <source>
        <dbReference type="Proteomes" id="UP001454036"/>
    </source>
</evidence>
<protein>
    <submittedName>
        <fullName evidence="2">Uncharacterized protein</fullName>
    </submittedName>
</protein>
<evidence type="ECO:0000256" key="1">
    <source>
        <dbReference type="SAM" id="Phobius"/>
    </source>
</evidence>
<dbReference type="Proteomes" id="UP001454036">
    <property type="component" value="Unassembled WGS sequence"/>
</dbReference>
<proteinExistence type="predicted"/>
<evidence type="ECO:0000313" key="2">
    <source>
        <dbReference type="EMBL" id="GAA0170616.1"/>
    </source>
</evidence>
<name>A0AAV3R5X1_LITER</name>
<comment type="caution">
    <text evidence="2">The sequence shown here is derived from an EMBL/GenBank/DDBJ whole genome shotgun (WGS) entry which is preliminary data.</text>
</comment>
<organism evidence="2 3">
    <name type="scientific">Lithospermum erythrorhizon</name>
    <name type="common">Purple gromwell</name>
    <name type="synonym">Lithospermum officinale var. erythrorhizon</name>
    <dbReference type="NCBI Taxonomy" id="34254"/>
    <lineage>
        <taxon>Eukaryota</taxon>
        <taxon>Viridiplantae</taxon>
        <taxon>Streptophyta</taxon>
        <taxon>Embryophyta</taxon>
        <taxon>Tracheophyta</taxon>
        <taxon>Spermatophyta</taxon>
        <taxon>Magnoliopsida</taxon>
        <taxon>eudicotyledons</taxon>
        <taxon>Gunneridae</taxon>
        <taxon>Pentapetalae</taxon>
        <taxon>asterids</taxon>
        <taxon>lamiids</taxon>
        <taxon>Boraginales</taxon>
        <taxon>Boraginaceae</taxon>
        <taxon>Boraginoideae</taxon>
        <taxon>Lithospermeae</taxon>
        <taxon>Lithospermum</taxon>
    </lineage>
</organism>
<keyword evidence="1" id="KW-0472">Membrane</keyword>
<feature type="transmembrane region" description="Helical" evidence="1">
    <location>
        <begin position="20"/>
        <end position="43"/>
    </location>
</feature>
<sequence length="108" mass="11963">MDQVDLNLKLEQRRSFDDPVITMVNSAIFVAICGFFPMVIMWFSTPTGLTASPVNPTKGVATGRIYARLIPNFSYVSRNRISTKLPRSTNIRPTSKFVITGFITSGSS</sequence>
<keyword evidence="1" id="KW-1133">Transmembrane helix</keyword>
<accession>A0AAV3R5X1</accession>
<gene>
    <name evidence="2" type="ORF">LIER_24840</name>
</gene>
<dbReference type="EMBL" id="BAABME010007319">
    <property type="protein sequence ID" value="GAA0170616.1"/>
    <property type="molecule type" value="Genomic_DNA"/>
</dbReference>
<keyword evidence="3" id="KW-1185">Reference proteome</keyword>